<keyword evidence="2" id="KW-0732">Signal</keyword>
<dbReference type="PANTHER" id="PTHR31157:SF1">
    <property type="entry name" value="SCP DOMAIN-CONTAINING PROTEIN"/>
    <property type="match status" value="1"/>
</dbReference>
<evidence type="ECO:0000256" key="2">
    <source>
        <dbReference type="SAM" id="SignalP"/>
    </source>
</evidence>
<dbReference type="AlphaFoldDB" id="A0A1F6ET99"/>
<dbReference type="InterPro" id="IPR014044">
    <property type="entry name" value="CAP_dom"/>
</dbReference>
<evidence type="ECO:0000313" key="5">
    <source>
        <dbReference type="Proteomes" id="UP000177215"/>
    </source>
</evidence>
<dbReference type="Gene3D" id="3.40.33.10">
    <property type="entry name" value="CAP"/>
    <property type="match status" value="1"/>
</dbReference>
<proteinExistence type="predicted"/>
<dbReference type="EMBL" id="MFMC01000047">
    <property type="protein sequence ID" value="OGG76682.1"/>
    <property type="molecule type" value="Genomic_DNA"/>
</dbReference>
<dbReference type="PANTHER" id="PTHR31157">
    <property type="entry name" value="SCP DOMAIN-CONTAINING PROTEIN"/>
    <property type="match status" value="1"/>
</dbReference>
<dbReference type="Pfam" id="PF00188">
    <property type="entry name" value="CAP"/>
    <property type="match status" value="1"/>
</dbReference>
<feature type="region of interest" description="Disordered" evidence="1">
    <location>
        <begin position="25"/>
        <end position="81"/>
    </location>
</feature>
<reference evidence="4 5" key="1">
    <citation type="journal article" date="2016" name="Nat. Commun.">
        <title>Thousands of microbial genomes shed light on interconnected biogeochemical processes in an aquifer system.</title>
        <authorList>
            <person name="Anantharaman K."/>
            <person name="Brown C.T."/>
            <person name="Hug L.A."/>
            <person name="Sharon I."/>
            <person name="Castelle C.J."/>
            <person name="Probst A.J."/>
            <person name="Thomas B.C."/>
            <person name="Singh A."/>
            <person name="Wilkins M.J."/>
            <person name="Karaoz U."/>
            <person name="Brodie E.L."/>
            <person name="Williams K.H."/>
            <person name="Hubbard S.S."/>
            <person name="Banfield J.F."/>
        </authorList>
    </citation>
    <scope>NUCLEOTIDE SEQUENCE [LARGE SCALE GENOMIC DNA]</scope>
</reference>
<dbReference type="STRING" id="1798515.A3B35_00365"/>
<feature type="chain" id="PRO_5009524272" description="SCP domain-containing protein" evidence="2">
    <location>
        <begin position="23"/>
        <end position="217"/>
    </location>
</feature>
<gene>
    <name evidence="4" type="ORF">A3B35_00365</name>
</gene>
<accession>A0A1F6ET99</accession>
<organism evidence="4 5">
    <name type="scientific">Candidatus Kaiserbacteria bacterium RIFCSPLOWO2_01_FULL_54_24</name>
    <dbReference type="NCBI Taxonomy" id="1798515"/>
    <lineage>
        <taxon>Bacteria</taxon>
        <taxon>Candidatus Kaiseribacteriota</taxon>
    </lineage>
</organism>
<dbReference type="InterPro" id="IPR035940">
    <property type="entry name" value="CAP_sf"/>
</dbReference>
<protein>
    <recommendedName>
        <fullName evidence="3">SCP domain-containing protein</fullName>
    </recommendedName>
</protein>
<sequence>MRILAVSILVFLFGVQITTAAALEKPTTSQSPSLTAALRLRLTRKTPPPPPSPSPAPPAPSPAPDPTPLPPPTPTPAPLPDFETATEQEIIRLMNVERVKYGVAALSVDPRLTDLSRAHSADMLANNYFSHTDKGGCSAQCRLQKAGYAYRSFGENIYMESGRTLTPLQVATRIVDAWMQSAGHRQNMLNAQYTVSGVGIASVGTRLYATSLYALPR</sequence>
<dbReference type="Proteomes" id="UP000177215">
    <property type="component" value="Unassembled WGS sequence"/>
</dbReference>
<comment type="caution">
    <text evidence="4">The sequence shown here is derived from an EMBL/GenBank/DDBJ whole genome shotgun (WGS) entry which is preliminary data.</text>
</comment>
<feature type="compositionally biased region" description="Low complexity" evidence="1">
    <location>
        <begin position="31"/>
        <end position="40"/>
    </location>
</feature>
<dbReference type="SUPFAM" id="SSF55797">
    <property type="entry name" value="PR-1-like"/>
    <property type="match status" value="1"/>
</dbReference>
<evidence type="ECO:0000313" key="4">
    <source>
        <dbReference type="EMBL" id="OGG76682.1"/>
    </source>
</evidence>
<feature type="signal peptide" evidence="2">
    <location>
        <begin position="1"/>
        <end position="22"/>
    </location>
</feature>
<evidence type="ECO:0000256" key="1">
    <source>
        <dbReference type="SAM" id="MobiDB-lite"/>
    </source>
</evidence>
<feature type="compositionally biased region" description="Pro residues" evidence="1">
    <location>
        <begin position="46"/>
        <end position="79"/>
    </location>
</feature>
<evidence type="ECO:0000259" key="3">
    <source>
        <dbReference type="Pfam" id="PF00188"/>
    </source>
</evidence>
<name>A0A1F6ET99_9BACT</name>
<dbReference type="CDD" id="cd05379">
    <property type="entry name" value="CAP_bacterial"/>
    <property type="match status" value="1"/>
</dbReference>
<feature type="domain" description="SCP" evidence="3">
    <location>
        <begin position="92"/>
        <end position="208"/>
    </location>
</feature>